<dbReference type="InterPro" id="IPR043502">
    <property type="entry name" value="DNA/RNA_pol_sf"/>
</dbReference>
<dbReference type="InterPro" id="IPR021109">
    <property type="entry name" value="Peptidase_aspartic_dom_sf"/>
</dbReference>
<comment type="caution">
    <text evidence="2">The sequence shown here is derived from an EMBL/GenBank/DDBJ whole genome shotgun (WGS) entry which is preliminary data.</text>
</comment>
<evidence type="ECO:0000256" key="1">
    <source>
        <dbReference type="SAM" id="MobiDB-lite"/>
    </source>
</evidence>
<proteinExistence type="predicted"/>
<feature type="non-terminal residue" evidence="2">
    <location>
        <position position="1"/>
    </location>
</feature>
<dbReference type="SUPFAM" id="SSF56672">
    <property type="entry name" value="DNA/RNA polymerases"/>
    <property type="match status" value="1"/>
</dbReference>
<feature type="region of interest" description="Disordered" evidence="1">
    <location>
        <begin position="599"/>
        <end position="631"/>
    </location>
</feature>
<keyword evidence="3" id="KW-1185">Reference proteome</keyword>
<sequence>MTPPPSTTPLLRYFKLKDKDRYMPGEVLAFREAENTLFVVVEAQLATVGGSLLGDDPAFFMLAGAPYRGNWLPMRHRNTWRTSLESVPVGKAIPSRHRPLTPADIPVDIQLPSIPEKEEIELEGEEHDTLYQSFSSGLEGVLTSTRPTSDHIKERRITPRPPPSVLYEEPVFVNLPSVDVDSKALHHARQSANSVVIPNGKVYSGIEDHRSICDILRAANETSAYNSWTPIEMYFFIMRILSESVRRQLKPQPQSTMDGYADEVRRLCSQLHRLYSSETEVVQALYRWNALIMSDKQSLTEYLRVFEEARLQVERLQGSTMDDRVLKHKLLMTLTTVHRETGLSKMASLSYHELMHELVQLDRVRQLAGQHRKLPNSSNAKNVAAVEPIASDHIEHVCHSDNVWYINAHLRDRTLRKIVGNGDPVEICGLIDTGAETNAISETAMTRLIEQGAEVKKLPATCTAIMADGNPVDGCPVYRLKIAQSGESVETSVVVIKGLTRDLLVSGDVFRAFTSPTVWLFDNGGDRLFNVGSLSPRLRDLWNDFHKEFCASSKISPADIPHSNEDHNLTNNQHRTDSDPATNAPYIYGVTLQDVDDLPEEGANGLTDCGVSDEQEDPEEEQPTIDAPANENPKIYRYSHKIKWLGPRPSNDIEHHRHLANILEARLRRNGTFDLYDDEIRKFEQQGIIKRISPNLACFCLKHFPVTRKHGNELSSMRVRPVFDGSMLRGKICPNIDDSDKQHVTSCIHLLRRFSHFISCDFKAAFLQIEYGDELDKRHLCFWWRNILYSYQRVLFGLPDSPGALIHALADNIRTSREALSDSINLDPKGAYGIRILMDDLTVAAQTRGLAQGVPRFVHDRLVHCSFDPR</sequence>
<dbReference type="InterPro" id="IPR043128">
    <property type="entry name" value="Rev_trsase/Diguanyl_cyclase"/>
</dbReference>
<dbReference type="AlphaFoldDB" id="A0A7J6TXD1"/>
<dbReference type="Proteomes" id="UP000553632">
    <property type="component" value="Unassembled WGS sequence"/>
</dbReference>
<dbReference type="Gene3D" id="2.40.70.10">
    <property type="entry name" value="Acid Proteases"/>
    <property type="match status" value="1"/>
</dbReference>
<dbReference type="Gene3D" id="3.30.70.270">
    <property type="match status" value="1"/>
</dbReference>
<gene>
    <name evidence="2" type="ORF">FOZ63_031653</name>
</gene>
<feature type="compositionally biased region" description="Acidic residues" evidence="1">
    <location>
        <begin position="611"/>
        <end position="623"/>
    </location>
</feature>
<reference evidence="2 3" key="1">
    <citation type="submission" date="2020-04" db="EMBL/GenBank/DDBJ databases">
        <title>Perkinsus olseni comparative genomics.</title>
        <authorList>
            <person name="Bogema D.R."/>
        </authorList>
    </citation>
    <scope>NUCLEOTIDE SEQUENCE [LARGE SCALE GENOMIC DNA]</scope>
    <source>
        <strain evidence="2 3">ATCC PRA-207</strain>
    </source>
</reference>
<feature type="region of interest" description="Disordered" evidence="1">
    <location>
        <begin position="556"/>
        <end position="584"/>
    </location>
</feature>
<dbReference type="Gene3D" id="3.10.10.10">
    <property type="entry name" value="HIV Type 1 Reverse Transcriptase, subunit A, domain 1"/>
    <property type="match status" value="1"/>
</dbReference>
<organism evidence="2 3">
    <name type="scientific">Perkinsus olseni</name>
    <name type="common">Perkinsus atlanticus</name>
    <dbReference type="NCBI Taxonomy" id="32597"/>
    <lineage>
        <taxon>Eukaryota</taxon>
        <taxon>Sar</taxon>
        <taxon>Alveolata</taxon>
        <taxon>Perkinsozoa</taxon>
        <taxon>Perkinsea</taxon>
        <taxon>Perkinsida</taxon>
        <taxon>Perkinsidae</taxon>
        <taxon>Perkinsus</taxon>
    </lineage>
</organism>
<evidence type="ECO:0000313" key="2">
    <source>
        <dbReference type="EMBL" id="KAF4749928.1"/>
    </source>
</evidence>
<name>A0A7J6TXD1_PEROL</name>
<protein>
    <submittedName>
        <fullName evidence="2">Uncharacterized protein</fullName>
    </submittedName>
</protein>
<feature type="compositionally biased region" description="Basic and acidic residues" evidence="1">
    <location>
        <begin position="562"/>
        <end position="578"/>
    </location>
</feature>
<evidence type="ECO:0000313" key="3">
    <source>
        <dbReference type="Proteomes" id="UP000553632"/>
    </source>
</evidence>
<accession>A0A7J6TXD1</accession>
<dbReference type="EMBL" id="JABANO010007542">
    <property type="protein sequence ID" value="KAF4749928.1"/>
    <property type="molecule type" value="Genomic_DNA"/>
</dbReference>